<dbReference type="InterPro" id="IPR051319">
    <property type="entry name" value="Oligoribo/pAp-PDE_c-di-AMP_PDE"/>
</dbReference>
<dbReference type="SUPFAM" id="SSF64182">
    <property type="entry name" value="DHH phosphoesterases"/>
    <property type="match status" value="1"/>
</dbReference>
<reference evidence="3" key="1">
    <citation type="submission" date="2019-11" db="EMBL/GenBank/DDBJ databases">
        <authorList>
            <person name="Feng L."/>
        </authorList>
    </citation>
    <scope>NUCLEOTIDE SEQUENCE</scope>
    <source>
        <strain evidence="3">VrattiLFYP33</strain>
    </source>
</reference>
<dbReference type="Gene3D" id="3.90.1640.10">
    <property type="entry name" value="inorganic pyrophosphatase (n-terminal core)"/>
    <property type="match status" value="1"/>
</dbReference>
<dbReference type="EC" id="3.1.-.-" evidence="3"/>
<gene>
    <name evidence="3" type="primary">nrnA_2</name>
    <name evidence="3" type="ORF">VRLFYP33_01342</name>
</gene>
<name>A0A6N3CIE9_9FIRM</name>
<dbReference type="InterPro" id="IPR038763">
    <property type="entry name" value="DHH_sf"/>
</dbReference>
<dbReference type="GO" id="GO:0003676">
    <property type="term" value="F:nucleic acid binding"/>
    <property type="evidence" value="ECO:0007669"/>
    <property type="project" value="InterPro"/>
</dbReference>
<dbReference type="PANTHER" id="PTHR47618:SF1">
    <property type="entry name" value="BIFUNCTIONAL OLIGORIBONUCLEASE AND PAP PHOSPHATASE NRNA"/>
    <property type="match status" value="1"/>
</dbReference>
<evidence type="ECO:0000259" key="2">
    <source>
        <dbReference type="Pfam" id="PF02272"/>
    </source>
</evidence>
<dbReference type="Pfam" id="PF01368">
    <property type="entry name" value="DHH"/>
    <property type="match status" value="1"/>
</dbReference>
<feature type="domain" description="DDH" evidence="1">
    <location>
        <begin position="18"/>
        <end position="158"/>
    </location>
</feature>
<dbReference type="InterPro" id="IPR003156">
    <property type="entry name" value="DHHA1_dom"/>
</dbReference>
<protein>
    <submittedName>
        <fullName evidence="3">Bifunctional oligoribonuclease and PAP phosphatase NrnA</fullName>
        <ecNumber evidence="3">3.1.-.-</ecNumber>
    </submittedName>
</protein>
<dbReference type="AlphaFoldDB" id="A0A6N3CIE9"/>
<dbReference type="InterPro" id="IPR001667">
    <property type="entry name" value="DDH_dom"/>
</dbReference>
<keyword evidence="3" id="KW-0378">Hydrolase</keyword>
<dbReference type="Gene3D" id="3.10.310.30">
    <property type="match status" value="1"/>
</dbReference>
<dbReference type="RefSeq" id="WP_021841403.1">
    <property type="nucleotide sequence ID" value="NZ_CACRUX010000052.1"/>
</dbReference>
<dbReference type="GO" id="GO:0016787">
    <property type="term" value="F:hydrolase activity"/>
    <property type="evidence" value="ECO:0007669"/>
    <property type="project" value="UniProtKB-KW"/>
</dbReference>
<dbReference type="EMBL" id="CACRUX010000052">
    <property type="protein sequence ID" value="VYU16756.1"/>
    <property type="molecule type" value="Genomic_DNA"/>
</dbReference>
<dbReference type="PANTHER" id="PTHR47618">
    <property type="entry name" value="BIFUNCTIONAL OLIGORIBONUCLEASE AND PAP PHOSPHATASE NRNA"/>
    <property type="match status" value="1"/>
</dbReference>
<organism evidence="3">
    <name type="scientific">Veillonella ratti</name>
    <dbReference type="NCBI Taxonomy" id="103892"/>
    <lineage>
        <taxon>Bacteria</taxon>
        <taxon>Bacillati</taxon>
        <taxon>Bacillota</taxon>
        <taxon>Negativicutes</taxon>
        <taxon>Veillonellales</taxon>
        <taxon>Veillonellaceae</taxon>
        <taxon>Veillonella</taxon>
    </lineage>
</organism>
<proteinExistence type="predicted"/>
<feature type="domain" description="DHHA1" evidence="2">
    <location>
        <begin position="236"/>
        <end position="308"/>
    </location>
</feature>
<evidence type="ECO:0000313" key="3">
    <source>
        <dbReference type="EMBL" id="VYU16756.1"/>
    </source>
</evidence>
<dbReference type="Pfam" id="PF02272">
    <property type="entry name" value="DHHA1"/>
    <property type="match status" value="1"/>
</dbReference>
<sequence length="312" mass="33883">MAMINKKALKTALDKAQNIILTVHVHPDGDALGSLLAFYEALTAQGKTVTMVVDDIIPEKYNFLAPVDKIHSIETMTDWTTDMLLVLDASTFERIGRVGELCKAPIYNIDHHISNSHFAAGLYLLPEFAATGEILTDLCESWNWPITETMANALYMAIATDCGFFRFSNTTENTLNMAALCVKNGAKPNVISEHVEVTTVARIEVMKEALQTIRFYKDGKVAVLALDEALMAKVGDDTDGYVDLIRNVDTVDIAILLKAVDTNVTRVSLRAKVTDVNAIANHFGGGGHVKAAGCTIQANIDGAIEQLLTVIG</sequence>
<accession>A0A6N3CIE9</accession>
<evidence type="ECO:0000259" key="1">
    <source>
        <dbReference type="Pfam" id="PF01368"/>
    </source>
</evidence>